<evidence type="ECO:0000256" key="7">
    <source>
        <dbReference type="SAM" id="Phobius"/>
    </source>
</evidence>
<sequence length="828" mass="82836">MLRTVLAGLRARPLRLLLSAVAIALGVAFVAGAFILSDAVGARLRAGVAFETRGVDASISATGRGAVLDDTTVAKVRAVPGVAAAEGRVTASAPLRDTTGRPRDSAVTALAADPGLRPFDLAGGRFPRTDGEIAMDGPTAAGRALGQPVTVFGEDGRPRTFTLVGTVTRPADSGLGGAPLVLLPEAVHELAPSTAIGEIVVRAPDAPRLVADLTRAVGGRGVDVLTGREAAAQLLRETAPDSTGLTKFFTAFAVLAMIVAAMVITNSFTILVTQRARELALLRCIGAGKRQVFAGVLAEAVVVGAVASVAGLSGGLGIAAVLQAITGETVHLPLAGRTIVAASAIGVLVTVAAAALPAWAATRVAPVEALRTPLEGRSARPRWPRAVVAGVLLAGGVAAVVVALNVGAESGAAFAVTAMVACLAALLAAGPLLAGPVVRLLGVAGTPLLGRPARLAALNADRNPKRTAASAAALTIGLAVVALVTTMAAGVEAGRGQGLDEQLRADFVVTSVAATRPLPTTLADTLAAVPGVAVAAPRHSFSGDLGPYGPYAMAAVRGDVLGSLLRPAVLSGRLDRLGPGELAVSKELAAQTGLAVGDTVRAGPVDRPVPLRVVAVYDAVDAPGADLGLALVDLGQQAAIARGDHGYDDSVLVRLDSGVSANQVRPALEQALAGAPLARLDSVAEVEDQLSAPLRGTLDLLWALTALAVLIAFAGIANTLSLSVLERTRESALLRALGLTRAGLGATIAAESVFVALLGAACGLALGVGSAWLMTRVASTPGEPVLFALPWARLGVLVAAAVLAAPLAALLPARRAARGSLTAGMAEL</sequence>
<protein>
    <submittedName>
        <fullName evidence="10">FtsX-like permease family protein</fullName>
    </submittedName>
</protein>
<feature type="transmembrane region" description="Helical" evidence="7">
    <location>
        <begin position="383"/>
        <end position="406"/>
    </location>
</feature>
<dbReference type="InterPro" id="IPR050250">
    <property type="entry name" value="Macrolide_Exporter_MacB"/>
</dbReference>
<dbReference type="PANTHER" id="PTHR30572">
    <property type="entry name" value="MEMBRANE COMPONENT OF TRANSPORTER-RELATED"/>
    <property type="match status" value="1"/>
</dbReference>
<comment type="similarity">
    <text evidence="6">Belongs to the ABC-4 integral membrane protein family.</text>
</comment>
<dbReference type="InterPro" id="IPR003838">
    <property type="entry name" value="ABC3_permease_C"/>
</dbReference>
<feature type="transmembrane region" description="Helical" evidence="7">
    <location>
        <begin position="700"/>
        <end position="725"/>
    </location>
</feature>
<dbReference type="PANTHER" id="PTHR30572:SF4">
    <property type="entry name" value="ABC TRANSPORTER PERMEASE YTRF"/>
    <property type="match status" value="1"/>
</dbReference>
<evidence type="ECO:0000256" key="5">
    <source>
        <dbReference type="ARBA" id="ARBA00023136"/>
    </source>
</evidence>
<feature type="transmembrane region" description="Helical" evidence="7">
    <location>
        <begin position="791"/>
        <end position="811"/>
    </location>
</feature>
<feature type="transmembrane region" description="Helical" evidence="7">
    <location>
        <begin position="292"/>
        <end position="319"/>
    </location>
</feature>
<evidence type="ECO:0000256" key="2">
    <source>
        <dbReference type="ARBA" id="ARBA00022475"/>
    </source>
</evidence>
<comment type="caution">
    <text evidence="10">The sequence shown here is derived from an EMBL/GenBank/DDBJ whole genome shotgun (WGS) entry which is preliminary data.</text>
</comment>
<evidence type="ECO:0000259" key="9">
    <source>
        <dbReference type="Pfam" id="PF12704"/>
    </source>
</evidence>
<name>A0ABU5R9U9_9PSEU</name>
<dbReference type="InterPro" id="IPR025857">
    <property type="entry name" value="MacB_PCD"/>
</dbReference>
<evidence type="ECO:0000313" key="11">
    <source>
        <dbReference type="Proteomes" id="UP001304298"/>
    </source>
</evidence>
<dbReference type="Pfam" id="PF02687">
    <property type="entry name" value="FtsX"/>
    <property type="match status" value="2"/>
</dbReference>
<reference evidence="10 11" key="1">
    <citation type="submission" date="2023-12" db="EMBL/GenBank/DDBJ databases">
        <title>Amycolatopsis sp. V23-08.</title>
        <authorList>
            <person name="Somphong A."/>
        </authorList>
    </citation>
    <scope>NUCLEOTIDE SEQUENCE [LARGE SCALE GENOMIC DNA]</scope>
    <source>
        <strain evidence="10 11">V23-08</strain>
    </source>
</reference>
<keyword evidence="3 7" id="KW-0812">Transmembrane</keyword>
<evidence type="ECO:0000256" key="6">
    <source>
        <dbReference type="ARBA" id="ARBA00038076"/>
    </source>
</evidence>
<evidence type="ECO:0000256" key="3">
    <source>
        <dbReference type="ARBA" id="ARBA00022692"/>
    </source>
</evidence>
<feature type="domain" description="ABC3 transporter permease C-terminal" evidence="8">
    <location>
        <begin position="251"/>
        <end position="364"/>
    </location>
</feature>
<evidence type="ECO:0000313" key="10">
    <source>
        <dbReference type="EMBL" id="MEA5363027.1"/>
    </source>
</evidence>
<dbReference type="Pfam" id="PF12704">
    <property type="entry name" value="MacB_PCD"/>
    <property type="match status" value="2"/>
</dbReference>
<proteinExistence type="inferred from homology"/>
<feature type="domain" description="MacB-like periplasmic core" evidence="9">
    <location>
        <begin position="467"/>
        <end position="670"/>
    </location>
</feature>
<organism evidence="10 11">
    <name type="scientific">Amycolatopsis heterodermiae</name>
    <dbReference type="NCBI Taxonomy" id="3110235"/>
    <lineage>
        <taxon>Bacteria</taxon>
        <taxon>Bacillati</taxon>
        <taxon>Actinomycetota</taxon>
        <taxon>Actinomycetes</taxon>
        <taxon>Pseudonocardiales</taxon>
        <taxon>Pseudonocardiaceae</taxon>
        <taxon>Amycolatopsis</taxon>
    </lineage>
</organism>
<feature type="transmembrane region" description="Helical" evidence="7">
    <location>
        <begin position="339"/>
        <end position="362"/>
    </location>
</feature>
<feature type="transmembrane region" description="Helical" evidence="7">
    <location>
        <begin position="471"/>
        <end position="491"/>
    </location>
</feature>
<gene>
    <name evidence="10" type="ORF">VA596_26085</name>
</gene>
<evidence type="ECO:0000256" key="4">
    <source>
        <dbReference type="ARBA" id="ARBA00022989"/>
    </source>
</evidence>
<feature type="domain" description="ABC3 transporter permease C-terminal" evidence="8">
    <location>
        <begin position="704"/>
        <end position="819"/>
    </location>
</feature>
<keyword evidence="2" id="KW-1003">Cell membrane</keyword>
<dbReference type="EMBL" id="JAYFSI010000006">
    <property type="protein sequence ID" value="MEA5363027.1"/>
    <property type="molecule type" value="Genomic_DNA"/>
</dbReference>
<keyword evidence="11" id="KW-1185">Reference proteome</keyword>
<feature type="domain" description="MacB-like periplasmic core" evidence="9">
    <location>
        <begin position="17"/>
        <end position="206"/>
    </location>
</feature>
<keyword evidence="4 7" id="KW-1133">Transmembrane helix</keyword>
<evidence type="ECO:0000259" key="8">
    <source>
        <dbReference type="Pfam" id="PF02687"/>
    </source>
</evidence>
<evidence type="ECO:0000256" key="1">
    <source>
        <dbReference type="ARBA" id="ARBA00004651"/>
    </source>
</evidence>
<feature type="transmembrane region" description="Helical" evidence="7">
    <location>
        <begin position="248"/>
        <end position="272"/>
    </location>
</feature>
<dbReference type="RefSeq" id="WP_323330783.1">
    <property type="nucleotide sequence ID" value="NZ_JAYFSI010000006.1"/>
</dbReference>
<feature type="transmembrane region" description="Helical" evidence="7">
    <location>
        <begin position="746"/>
        <end position="771"/>
    </location>
</feature>
<keyword evidence="5 7" id="KW-0472">Membrane</keyword>
<accession>A0ABU5R9U9</accession>
<feature type="transmembrane region" description="Helical" evidence="7">
    <location>
        <begin position="412"/>
        <end position="434"/>
    </location>
</feature>
<dbReference type="Proteomes" id="UP001304298">
    <property type="component" value="Unassembled WGS sequence"/>
</dbReference>
<comment type="subcellular location">
    <subcellularLocation>
        <location evidence="1">Cell membrane</location>
        <topology evidence="1">Multi-pass membrane protein</topology>
    </subcellularLocation>
</comment>